<proteinExistence type="inferred from homology"/>
<dbReference type="Pfam" id="PF00181">
    <property type="entry name" value="Ribosomal_L2_N"/>
    <property type="match status" value="1"/>
</dbReference>
<dbReference type="Gene3D" id="2.30.30.30">
    <property type="match status" value="1"/>
</dbReference>
<dbReference type="SUPFAM" id="SSF50104">
    <property type="entry name" value="Translation proteins SH3-like domain"/>
    <property type="match status" value="1"/>
</dbReference>
<dbReference type="Pfam" id="PF03947">
    <property type="entry name" value="Ribosomal_L2_C"/>
    <property type="match status" value="1"/>
</dbReference>
<dbReference type="Gene3D" id="4.10.950.10">
    <property type="entry name" value="Ribosomal protein L2, domain 3"/>
    <property type="match status" value="1"/>
</dbReference>
<dbReference type="InterPro" id="IPR022671">
    <property type="entry name" value="Ribosomal_uL2_CS"/>
</dbReference>
<evidence type="ECO:0000313" key="12">
    <source>
        <dbReference type="Proteomes" id="UP000030066"/>
    </source>
</evidence>
<dbReference type="PROSITE" id="PS00467">
    <property type="entry name" value="RIBOSOMAL_L2"/>
    <property type="match status" value="1"/>
</dbReference>
<protein>
    <recommendedName>
        <fullName evidence="6 7">Large ribosomal subunit protein uL2</fullName>
    </recommendedName>
</protein>
<dbReference type="EMBL" id="CP007711">
    <property type="protein sequence ID" value="AIV03461.1"/>
    <property type="molecule type" value="Genomic_DNA"/>
</dbReference>
<keyword evidence="3 7" id="KW-0694">RNA-binding</keyword>
<dbReference type="InterPro" id="IPR014726">
    <property type="entry name" value="Ribosomal_uL2_dom3"/>
</dbReference>
<dbReference type="PANTHER" id="PTHR13691">
    <property type="entry name" value="RIBOSOMAL PROTEIN L2"/>
    <property type="match status" value="1"/>
</dbReference>
<evidence type="ECO:0000256" key="5">
    <source>
        <dbReference type="ARBA" id="ARBA00023274"/>
    </source>
</evidence>
<name>A0A097SSA8_9BACT</name>
<accession>A0A097SSA8</accession>
<dbReference type="Gene3D" id="2.40.50.140">
    <property type="entry name" value="Nucleic acid-binding proteins"/>
    <property type="match status" value="1"/>
</dbReference>
<dbReference type="InterPro" id="IPR005880">
    <property type="entry name" value="Ribosomal_uL2_bac/org-type"/>
</dbReference>
<evidence type="ECO:0000259" key="10">
    <source>
        <dbReference type="SMART" id="SM01383"/>
    </source>
</evidence>
<dbReference type="InterPro" id="IPR022669">
    <property type="entry name" value="Ribosomal_uL2_C"/>
</dbReference>
<dbReference type="FunFam" id="2.40.50.140:FF:000003">
    <property type="entry name" value="50S ribosomal protein L2"/>
    <property type="match status" value="1"/>
</dbReference>
<comment type="similarity">
    <text evidence="1 7">Belongs to the universal ribosomal protein uL2 family.</text>
</comment>
<evidence type="ECO:0000256" key="1">
    <source>
        <dbReference type="ARBA" id="ARBA00005636"/>
    </source>
</evidence>
<dbReference type="GO" id="GO:0003735">
    <property type="term" value="F:structural constituent of ribosome"/>
    <property type="evidence" value="ECO:0007669"/>
    <property type="project" value="InterPro"/>
</dbReference>
<keyword evidence="12" id="KW-1185">Reference proteome</keyword>
<evidence type="ECO:0000256" key="2">
    <source>
        <dbReference type="ARBA" id="ARBA00022730"/>
    </source>
</evidence>
<comment type="subunit">
    <text evidence="7">Part of the 50S ribosomal subunit. Forms a bridge to the 30S subunit in the 70S ribosome.</text>
</comment>
<evidence type="ECO:0000256" key="4">
    <source>
        <dbReference type="ARBA" id="ARBA00022980"/>
    </source>
</evidence>
<evidence type="ECO:0000256" key="3">
    <source>
        <dbReference type="ARBA" id="ARBA00022884"/>
    </source>
</evidence>
<dbReference type="GO" id="GO:0015934">
    <property type="term" value="C:large ribosomal subunit"/>
    <property type="evidence" value="ECO:0007669"/>
    <property type="project" value="InterPro"/>
</dbReference>
<evidence type="ECO:0000256" key="8">
    <source>
        <dbReference type="SAM" id="MobiDB-lite"/>
    </source>
</evidence>
<evidence type="ECO:0000313" key="11">
    <source>
        <dbReference type="EMBL" id="AIV03461.1"/>
    </source>
</evidence>
<dbReference type="STRING" id="1318617.MGM1_0740"/>
<dbReference type="SUPFAM" id="SSF50249">
    <property type="entry name" value="Nucleic acid-binding proteins"/>
    <property type="match status" value="1"/>
</dbReference>
<sequence length="280" mass="30966">MAIKTIKTRGSGKHTTVLIDYKKELTTSTPYKPLLKKIQNKSGRNNRGIITTRHHGAQHKRFYRLIDFKRNKDNIPATVKTIEYDPNRTAFISLVVYKDGEKRYILAPRDLKVGDVIISGENTDIKVGNSLCVKNIPEGTFIHNIELSPNKGGQLIRSAGSSAQVLGKDETGKFIIAKLSSNEVRKIPNDARATIGSVSNPDHNLVTLGKAGRSRHMGIRPTVRGSAMNPNDHPHGGGEGRQPIGYDAPRTPWGKRHMGVKTRSTKKASNALIIRRRNGK</sequence>
<dbReference type="PIRSF" id="PIRSF002158">
    <property type="entry name" value="Ribosomal_L2"/>
    <property type="match status" value="1"/>
</dbReference>
<dbReference type="InterPro" id="IPR008991">
    <property type="entry name" value="Translation_prot_SH3-like_sf"/>
</dbReference>
<dbReference type="FunFam" id="2.30.30.30:FF:000001">
    <property type="entry name" value="50S ribosomal protein L2"/>
    <property type="match status" value="1"/>
</dbReference>
<dbReference type="InterPro" id="IPR014722">
    <property type="entry name" value="Rib_uL2_dom2"/>
</dbReference>
<dbReference type="eggNOG" id="COG0090">
    <property type="taxonomic scope" value="Bacteria"/>
</dbReference>
<dbReference type="FunFam" id="4.10.950.10:FF:000001">
    <property type="entry name" value="50S ribosomal protein L2"/>
    <property type="match status" value="1"/>
</dbReference>
<keyword evidence="2 7" id="KW-0699">rRNA-binding</keyword>
<feature type="domain" description="Large ribosomal subunit protein uL2 RNA-binding" evidence="10">
    <location>
        <begin position="43"/>
        <end position="119"/>
    </location>
</feature>
<dbReference type="InterPro" id="IPR012340">
    <property type="entry name" value="NA-bd_OB-fold"/>
</dbReference>
<reference evidence="11 12" key="1">
    <citation type="journal article" date="2014" name="PLoS ONE">
        <title>An emerging Mycoplasma associated with trichomoniasis, vaginal infection and disease.</title>
        <authorList>
            <consortium name="Vaginal Microbiome Consortium"/>
            <person name="Fettweis J.M."/>
            <person name="Serrano M.G."/>
            <person name="Huang B."/>
            <person name="Brooks J.P."/>
            <person name="Glascock A.L."/>
            <person name="Sheth N.U."/>
            <person name="Strauss J.F.III."/>
            <person name="Jefferson K.K."/>
            <person name="Buck G.A."/>
        </authorList>
    </citation>
    <scope>NUCLEOTIDE SEQUENCE [LARGE SCALE GENOMIC DNA]</scope>
    <source>
        <strain evidence="11 12">VCU_M1</strain>
    </source>
</reference>
<keyword evidence="4 7" id="KW-0689">Ribosomal protein</keyword>
<dbReference type="NCBIfam" id="TIGR01171">
    <property type="entry name" value="rplB_bact"/>
    <property type="match status" value="1"/>
</dbReference>
<dbReference type="Proteomes" id="UP000030066">
    <property type="component" value="Chromosome"/>
</dbReference>
<dbReference type="PANTHER" id="PTHR13691:SF5">
    <property type="entry name" value="LARGE RIBOSOMAL SUBUNIT PROTEIN UL2M"/>
    <property type="match status" value="1"/>
</dbReference>
<dbReference type="HOGENOM" id="CLU_036235_2_1_14"/>
<feature type="domain" description="Large ribosomal subunit protein uL2 C-terminal" evidence="9">
    <location>
        <begin position="125"/>
        <end position="256"/>
    </location>
</feature>
<organism evidence="11 12">
    <name type="scientific">Candidatus Malacoplasma girerdii</name>
    <dbReference type="NCBI Taxonomy" id="1318617"/>
    <lineage>
        <taxon>Bacteria</taxon>
        <taxon>Bacillati</taxon>
        <taxon>Mycoplasmatota</taxon>
        <taxon>Mycoplasmoidales</taxon>
        <taxon>Mycoplasmoidaceae</taxon>
        <taxon>Malacoplasma</taxon>
    </lineage>
</organism>
<feature type="region of interest" description="Disordered" evidence="8">
    <location>
        <begin position="221"/>
        <end position="267"/>
    </location>
</feature>
<gene>
    <name evidence="7 11" type="primary">rplB</name>
    <name evidence="11" type="ORF">MGM1_0740</name>
</gene>
<dbReference type="AlphaFoldDB" id="A0A097SSA8"/>
<dbReference type="GO" id="GO:0002181">
    <property type="term" value="P:cytoplasmic translation"/>
    <property type="evidence" value="ECO:0007669"/>
    <property type="project" value="TreeGrafter"/>
</dbReference>
<dbReference type="InterPro" id="IPR002171">
    <property type="entry name" value="Ribosomal_uL2"/>
</dbReference>
<comment type="function">
    <text evidence="7">One of the primary rRNA binding proteins. Required for association of the 30S and 50S subunits to form the 70S ribosome, for tRNA binding and peptide bond formation. It has been suggested to have peptidyltransferase activity; this is somewhat controversial. Makes several contacts with the 16S rRNA in the 70S ribosome.</text>
</comment>
<dbReference type="SMART" id="SM01383">
    <property type="entry name" value="Ribosomal_L2"/>
    <property type="match status" value="1"/>
</dbReference>
<dbReference type="SMART" id="SM01382">
    <property type="entry name" value="Ribosomal_L2_C"/>
    <property type="match status" value="1"/>
</dbReference>
<dbReference type="GO" id="GO:0019843">
    <property type="term" value="F:rRNA binding"/>
    <property type="evidence" value="ECO:0007669"/>
    <property type="project" value="UniProtKB-UniRule"/>
</dbReference>
<dbReference type="InterPro" id="IPR022666">
    <property type="entry name" value="Ribosomal_uL2_RNA-bd_dom"/>
</dbReference>
<dbReference type="HAMAP" id="MF_01320_B">
    <property type="entry name" value="Ribosomal_uL2_B"/>
    <property type="match status" value="1"/>
</dbReference>
<feature type="compositionally biased region" description="Basic residues" evidence="8">
    <location>
        <begin position="253"/>
        <end position="266"/>
    </location>
</feature>
<evidence type="ECO:0000256" key="7">
    <source>
        <dbReference type="HAMAP-Rule" id="MF_01320"/>
    </source>
</evidence>
<dbReference type="KEGG" id="mgj:MGM1_0740"/>
<keyword evidence="5 7" id="KW-0687">Ribonucleoprotein</keyword>
<evidence type="ECO:0000259" key="9">
    <source>
        <dbReference type="SMART" id="SM01382"/>
    </source>
</evidence>
<dbReference type="GO" id="GO:0016740">
    <property type="term" value="F:transferase activity"/>
    <property type="evidence" value="ECO:0007669"/>
    <property type="project" value="InterPro"/>
</dbReference>
<evidence type="ECO:0000256" key="6">
    <source>
        <dbReference type="ARBA" id="ARBA00035242"/>
    </source>
</evidence>